<keyword evidence="2" id="KW-1185">Reference proteome</keyword>
<protein>
    <recommendedName>
        <fullName evidence="3">F-box associated domain-containing protein</fullName>
    </recommendedName>
</protein>
<comment type="caution">
    <text evidence="1">The sequence shown here is derived from an EMBL/GenBank/DDBJ whole genome shotgun (WGS) entry which is preliminary data.</text>
</comment>
<evidence type="ECO:0008006" key="3">
    <source>
        <dbReference type="Google" id="ProtNLM"/>
    </source>
</evidence>
<gene>
    <name evidence="1" type="ORF">FRX31_002290</name>
</gene>
<reference evidence="1 2" key="1">
    <citation type="submission" date="2020-06" db="EMBL/GenBank/DDBJ databases">
        <title>Transcriptomic and genomic resources for Thalictrum thalictroides and T. hernandezii: Facilitating candidate gene discovery in an emerging model plant lineage.</title>
        <authorList>
            <person name="Arias T."/>
            <person name="Riano-Pachon D.M."/>
            <person name="Di Stilio V.S."/>
        </authorList>
    </citation>
    <scope>NUCLEOTIDE SEQUENCE [LARGE SCALE GENOMIC DNA]</scope>
    <source>
        <strain evidence="2">cv. WT478/WT964</strain>
        <tissue evidence="1">Leaves</tissue>
    </source>
</reference>
<evidence type="ECO:0000313" key="2">
    <source>
        <dbReference type="Proteomes" id="UP000554482"/>
    </source>
</evidence>
<name>A0A7J6XHB9_THATH</name>
<proteinExistence type="predicted"/>
<dbReference type="EMBL" id="JABWDY010000430">
    <property type="protein sequence ID" value="KAF5208122.1"/>
    <property type="molecule type" value="Genomic_DNA"/>
</dbReference>
<dbReference type="AlphaFoldDB" id="A0A7J6XHB9"/>
<accession>A0A7J6XHB9</accession>
<dbReference type="Proteomes" id="UP000554482">
    <property type="component" value="Unassembled WGS sequence"/>
</dbReference>
<sequence length="169" mass="19501">MLKEEQLPRRKIFSLSLADDTFRTILGPDVDVTLFYCYNLLCEVEGSLCSIHLDRNDKTMMNLWLLQDSDKQLWVKQQIRLQFSIELNLVSANSITIQTSETEISVKVYHEGNFYSCLYDKQGRLLKENKVIELQSAPWRVADVDTHVESLLSLSYAGTYVQCIKAIKS</sequence>
<evidence type="ECO:0000313" key="1">
    <source>
        <dbReference type="EMBL" id="KAF5208122.1"/>
    </source>
</evidence>
<organism evidence="1 2">
    <name type="scientific">Thalictrum thalictroides</name>
    <name type="common">Rue-anemone</name>
    <name type="synonym">Anemone thalictroides</name>
    <dbReference type="NCBI Taxonomy" id="46969"/>
    <lineage>
        <taxon>Eukaryota</taxon>
        <taxon>Viridiplantae</taxon>
        <taxon>Streptophyta</taxon>
        <taxon>Embryophyta</taxon>
        <taxon>Tracheophyta</taxon>
        <taxon>Spermatophyta</taxon>
        <taxon>Magnoliopsida</taxon>
        <taxon>Ranunculales</taxon>
        <taxon>Ranunculaceae</taxon>
        <taxon>Thalictroideae</taxon>
        <taxon>Thalictrum</taxon>
    </lineage>
</organism>